<dbReference type="OrthoDB" id="5950491at2759"/>
<dbReference type="RefSeq" id="XP_002111734.1">
    <property type="nucleotide sequence ID" value="XM_002111698.1"/>
</dbReference>
<feature type="transmembrane region" description="Helical" evidence="9">
    <location>
        <begin position="190"/>
        <end position="218"/>
    </location>
</feature>
<dbReference type="KEGG" id="tad:TRIADDRAFT_24297"/>
<evidence type="ECO:0000256" key="3">
    <source>
        <dbReference type="ARBA" id="ARBA00022989"/>
    </source>
</evidence>
<protein>
    <recommendedName>
        <fullName evidence="10">G-protein coupled receptors family 1 profile domain-containing protein</fullName>
    </recommendedName>
</protein>
<feature type="domain" description="G-protein coupled receptors family 1 profile" evidence="10">
    <location>
        <begin position="40"/>
        <end position="278"/>
    </location>
</feature>
<dbReference type="InterPro" id="IPR017452">
    <property type="entry name" value="GPCR_Rhodpsn_7TM"/>
</dbReference>
<feature type="transmembrane region" description="Helical" evidence="9">
    <location>
        <begin position="20"/>
        <end position="49"/>
    </location>
</feature>
<dbReference type="Gene3D" id="1.20.1070.10">
    <property type="entry name" value="Rhodopsin 7-helix transmembrane proteins"/>
    <property type="match status" value="1"/>
</dbReference>
<dbReference type="EMBL" id="DS985244">
    <property type="protein sequence ID" value="EDV25701.1"/>
    <property type="molecule type" value="Genomic_DNA"/>
</dbReference>
<dbReference type="PhylomeDB" id="B3RTX2"/>
<gene>
    <name evidence="11" type="ORF">TRIADDRAFT_24297</name>
</gene>
<name>B3RTX2_TRIAD</name>
<keyword evidence="12" id="KW-1185">Reference proteome</keyword>
<dbReference type="PROSITE" id="PS50262">
    <property type="entry name" value="G_PROTEIN_RECEP_F1_2"/>
    <property type="match status" value="1"/>
</dbReference>
<evidence type="ECO:0000259" key="10">
    <source>
        <dbReference type="PROSITE" id="PS50262"/>
    </source>
</evidence>
<proteinExistence type="inferred from homology"/>
<evidence type="ECO:0000313" key="12">
    <source>
        <dbReference type="Proteomes" id="UP000009022"/>
    </source>
</evidence>
<reference evidence="11 12" key="1">
    <citation type="journal article" date="2008" name="Nature">
        <title>The Trichoplax genome and the nature of placozoans.</title>
        <authorList>
            <person name="Srivastava M."/>
            <person name="Begovic E."/>
            <person name="Chapman J."/>
            <person name="Putnam N.H."/>
            <person name="Hellsten U."/>
            <person name="Kawashima T."/>
            <person name="Kuo A."/>
            <person name="Mitros T."/>
            <person name="Salamov A."/>
            <person name="Carpenter M.L."/>
            <person name="Signorovitch A.Y."/>
            <person name="Moreno M.A."/>
            <person name="Kamm K."/>
            <person name="Grimwood J."/>
            <person name="Schmutz J."/>
            <person name="Shapiro H."/>
            <person name="Grigoriev I.V."/>
            <person name="Buss L.W."/>
            <person name="Schierwater B."/>
            <person name="Dellaporta S.L."/>
            <person name="Rokhsar D.S."/>
        </authorList>
    </citation>
    <scope>NUCLEOTIDE SEQUENCE [LARGE SCALE GENOMIC DNA]</scope>
    <source>
        <strain evidence="11 12">Grell-BS-1999</strain>
    </source>
</reference>
<keyword evidence="7 8" id="KW-0807">Transducer</keyword>
<feature type="transmembrane region" description="Helical" evidence="9">
    <location>
        <begin position="142"/>
        <end position="161"/>
    </location>
</feature>
<evidence type="ECO:0000256" key="7">
    <source>
        <dbReference type="ARBA" id="ARBA00023224"/>
    </source>
</evidence>
<dbReference type="PROSITE" id="PS00237">
    <property type="entry name" value="G_PROTEIN_RECEP_F1_1"/>
    <property type="match status" value="1"/>
</dbReference>
<dbReference type="CTD" id="6752947"/>
<organism evidence="11 12">
    <name type="scientific">Trichoplax adhaerens</name>
    <name type="common">Trichoplax reptans</name>
    <dbReference type="NCBI Taxonomy" id="10228"/>
    <lineage>
        <taxon>Eukaryota</taxon>
        <taxon>Metazoa</taxon>
        <taxon>Placozoa</taxon>
        <taxon>Uniplacotomia</taxon>
        <taxon>Trichoplacea</taxon>
        <taxon>Trichoplacidae</taxon>
        <taxon>Trichoplax</taxon>
    </lineage>
</organism>
<dbReference type="Pfam" id="PF00001">
    <property type="entry name" value="7tm_1"/>
    <property type="match status" value="1"/>
</dbReference>
<dbReference type="GO" id="GO:0005886">
    <property type="term" value="C:plasma membrane"/>
    <property type="evidence" value="ECO:0000318"/>
    <property type="project" value="GO_Central"/>
</dbReference>
<evidence type="ECO:0000256" key="4">
    <source>
        <dbReference type="ARBA" id="ARBA00023040"/>
    </source>
</evidence>
<evidence type="ECO:0000256" key="6">
    <source>
        <dbReference type="ARBA" id="ARBA00023170"/>
    </source>
</evidence>
<dbReference type="InParanoid" id="B3RTX2"/>
<dbReference type="GO" id="GO:0004930">
    <property type="term" value="F:G protein-coupled receptor activity"/>
    <property type="evidence" value="ECO:0000318"/>
    <property type="project" value="GO_Central"/>
</dbReference>
<keyword evidence="4 8" id="KW-0297">G-protein coupled receptor</keyword>
<evidence type="ECO:0000256" key="8">
    <source>
        <dbReference type="RuleBase" id="RU000688"/>
    </source>
</evidence>
<dbReference type="HOGENOM" id="CLU_009579_6_0_1"/>
<dbReference type="FunFam" id="1.20.1070.10:FF:000463">
    <property type="entry name" value="Substance-K receptor"/>
    <property type="match status" value="1"/>
</dbReference>
<dbReference type="PANTHER" id="PTHR45695">
    <property type="entry name" value="LEUCOKININ RECEPTOR-RELATED"/>
    <property type="match status" value="1"/>
</dbReference>
<keyword evidence="3 9" id="KW-1133">Transmembrane helix</keyword>
<accession>B3RTX2</accession>
<keyword evidence="6 8" id="KW-0675">Receptor</keyword>
<dbReference type="eggNOG" id="KOG4219">
    <property type="taxonomic scope" value="Eukaryota"/>
</dbReference>
<feature type="transmembrane region" description="Helical" evidence="9">
    <location>
        <begin position="104"/>
        <end position="121"/>
    </location>
</feature>
<dbReference type="GO" id="GO:0032870">
    <property type="term" value="P:cellular response to hormone stimulus"/>
    <property type="evidence" value="ECO:0000318"/>
    <property type="project" value="GO_Central"/>
</dbReference>
<dbReference type="PRINTS" id="PR00237">
    <property type="entry name" value="GPCRRHODOPSN"/>
</dbReference>
<feature type="transmembrane region" description="Helical" evidence="9">
    <location>
        <begin position="243"/>
        <end position="265"/>
    </location>
</feature>
<dbReference type="GO" id="GO:0007186">
    <property type="term" value="P:G protein-coupled receptor signaling pathway"/>
    <property type="evidence" value="ECO:0000318"/>
    <property type="project" value="GO_Central"/>
</dbReference>
<feature type="transmembrane region" description="Helical" evidence="9">
    <location>
        <begin position="61"/>
        <end position="84"/>
    </location>
</feature>
<comment type="similarity">
    <text evidence="8">Belongs to the G-protein coupled receptor 1 family.</text>
</comment>
<dbReference type="PANTHER" id="PTHR45695:SF9">
    <property type="entry name" value="LEUCOKININ RECEPTOR"/>
    <property type="match status" value="1"/>
</dbReference>
<dbReference type="STRING" id="10228.B3RTX2"/>
<keyword evidence="2 8" id="KW-0812">Transmembrane</keyword>
<evidence type="ECO:0000256" key="5">
    <source>
        <dbReference type="ARBA" id="ARBA00023136"/>
    </source>
</evidence>
<comment type="subcellular location">
    <subcellularLocation>
        <location evidence="1">Membrane</location>
        <topology evidence="1">Multi-pass membrane protein</topology>
    </subcellularLocation>
</comment>
<sequence length="278" mass="31378">MSANNIQLSNETNHQLVSLLGLRLIVGIPSVIIFIGGLIGNISTVFTIIRYRRTTTKDLMFYLVANLAMYDILVMLFALPITVIRKLAFTWPFGAFLCYTINGFPPFSGIGSVVTMVSIAIDRYYVVLHAANPNPKEKKKGLILSAIFITALAVASPAFIFSKYDDSQSTPYCDIVFSTDSAVQIIGWRIYITLSSILILFLPVTVELIIYVKILLVLRQRSKNITTRFNYAYVKAHKNTIKLMLLMTITYIFTHAPLFICYLIYHYQGISTENVILF</sequence>
<dbReference type="Proteomes" id="UP000009022">
    <property type="component" value="Unassembled WGS sequence"/>
</dbReference>
<dbReference type="SUPFAM" id="SSF81321">
    <property type="entry name" value="Family A G protein-coupled receptor-like"/>
    <property type="match status" value="1"/>
</dbReference>
<dbReference type="GeneID" id="6752947"/>
<evidence type="ECO:0000313" key="11">
    <source>
        <dbReference type="EMBL" id="EDV25701.1"/>
    </source>
</evidence>
<keyword evidence="5 9" id="KW-0472">Membrane</keyword>
<evidence type="ECO:0000256" key="1">
    <source>
        <dbReference type="ARBA" id="ARBA00004141"/>
    </source>
</evidence>
<dbReference type="OMA" id="TYIFTHA"/>
<dbReference type="InterPro" id="IPR000276">
    <property type="entry name" value="GPCR_Rhodpsn"/>
</dbReference>
<dbReference type="CDD" id="cd00637">
    <property type="entry name" value="7tm_classA_rhodopsin-like"/>
    <property type="match status" value="1"/>
</dbReference>
<evidence type="ECO:0000256" key="2">
    <source>
        <dbReference type="ARBA" id="ARBA00022692"/>
    </source>
</evidence>
<dbReference type="AlphaFoldDB" id="B3RTX2"/>
<evidence type="ECO:0000256" key="9">
    <source>
        <dbReference type="SAM" id="Phobius"/>
    </source>
</evidence>